<dbReference type="Pfam" id="PF05990">
    <property type="entry name" value="DUF900"/>
    <property type="match status" value="1"/>
</dbReference>
<dbReference type="SUPFAM" id="SSF53474">
    <property type="entry name" value="alpha/beta-Hydrolases"/>
    <property type="match status" value="1"/>
</dbReference>
<feature type="compositionally biased region" description="Basic residues" evidence="1">
    <location>
        <begin position="8"/>
        <end position="17"/>
    </location>
</feature>
<gene>
    <name evidence="2" type="ORF">OINT_1000862</name>
</gene>
<sequence length="413" mass="45097">MQSGGNARRGRNAKRQSGRAEGRTHVSAFGSIERGRELKQVFILALVLLATAGCAGNRAVTGLGRDVAGETHSGAVVPFAVATVRERIDDPAIAYSRDRSQTLKLSTIDVHIPEMHRPGNVETSSVNPDPRRHFMASNYVPLPDRRAMVAELNRRLANRPAAQREIFIFVHGYNNNFAEGLFRNAQIVHDYGVTSVPVHFSWASAASFTRYLYDRDSAIIARRGLAETLALAAQTKANGIVIVGHSMGAVAVMEALRTLSGDKRRDVLKRIKGVLLAAPDLDPDLFRSQIDDIDYLPQPFTIIVSRRDRALDLSRRLAGGAPRVGSGFDIAFLQNKNIQVLDISEVDSGGHSLFASSNTLIKFLGSGHLLRRLITDEYAGMDDTFLAAGQGTFEQASLALHLPARVIDRLATR</sequence>
<proteinExistence type="predicted"/>
<dbReference type="InterPro" id="IPR029058">
    <property type="entry name" value="AB_hydrolase_fold"/>
</dbReference>
<dbReference type="Proteomes" id="UP000004386">
    <property type="component" value="Unassembled WGS sequence"/>
</dbReference>
<comment type="caution">
    <text evidence="2">The sequence shown here is derived from an EMBL/GenBank/DDBJ whole genome shotgun (WGS) entry which is preliminary data.</text>
</comment>
<reference evidence="2 3" key="1">
    <citation type="submission" date="2009-05" db="EMBL/GenBank/DDBJ databases">
        <authorList>
            <person name="Setubal J.C."/>
            <person name="Boyle S."/>
            <person name="Crasta O.R."/>
            <person name="Gillespie J.J."/>
            <person name="Kenyon R.W."/>
            <person name="Lu J."/>
            <person name="Mane S."/>
            <person name="Nagrani S."/>
            <person name="Shallom J.M."/>
            <person name="Shallom S."/>
            <person name="Shukla M."/>
            <person name="Snyder E.E."/>
            <person name="Sobral B.W."/>
            <person name="Wattam A.R."/>
            <person name="Will R."/>
            <person name="Williams K."/>
            <person name="Yoo H."/>
            <person name="Munk C."/>
            <person name="Tapia R."/>
            <person name="Green L."/>
            <person name="Rogers Y."/>
            <person name="Detter J.C."/>
            <person name="Bruce D."/>
            <person name="Brettin T.S."/>
            <person name="Tsolis R."/>
        </authorList>
    </citation>
    <scope>NUCLEOTIDE SEQUENCE [LARGE SCALE GENOMIC DNA]</scope>
    <source>
        <strain evidence="2 3">LMG 3301</strain>
    </source>
</reference>
<dbReference type="InterPro" id="IPR010297">
    <property type="entry name" value="DUF900_hydrolase"/>
</dbReference>
<dbReference type="HOGENOM" id="CLU_030170_0_0_5"/>
<protein>
    <recommendedName>
        <fullName evidence="4">Alpha/beta fold hydrolase</fullName>
    </recommendedName>
</protein>
<dbReference type="PANTHER" id="PTHR36513:SF1">
    <property type="entry name" value="TRANSMEMBRANE PROTEIN"/>
    <property type="match status" value="1"/>
</dbReference>
<evidence type="ECO:0000256" key="1">
    <source>
        <dbReference type="SAM" id="MobiDB-lite"/>
    </source>
</evidence>
<dbReference type="ESTHER" id="9rhiz-c4wfv9">
    <property type="family name" value="Duf_900"/>
</dbReference>
<evidence type="ECO:0000313" key="3">
    <source>
        <dbReference type="Proteomes" id="UP000004386"/>
    </source>
</evidence>
<organism evidence="2 3">
    <name type="scientific">Brucella intermedia LMG 3301</name>
    <dbReference type="NCBI Taxonomy" id="641118"/>
    <lineage>
        <taxon>Bacteria</taxon>
        <taxon>Pseudomonadati</taxon>
        <taxon>Pseudomonadota</taxon>
        <taxon>Alphaproteobacteria</taxon>
        <taxon>Hyphomicrobiales</taxon>
        <taxon>Brucellaceae</taxon>
        <taxon>Brucella/Ochrobactrum group</taxon>
        <taxon>Brucella</taxon>
    </lineage>
</organism>
<dbReference type="EMBL" id="ACQA01000001">
    <property type="protein sequence ID" value="EEQ95487.1"/>
    <property type="molecule type" value="Genomic_DNA"/>
</dbReference>
<dbReference type="PANTHER" id="PTHR36513">
    <property type="entry name" value="ABC TRANSMEMBRANE TYPE-1 DOMAIN-CONTAINING PROTEIN"/>
    <property type="match status" value="1"/>
</dbReference>
<feature type="region of interest" description="Disordered" evidence="1">
    <location>
        <begin position="1"/>
        <end position="24"/>
    </location>
</feature>
<dbReference type="Gene3D" id="3.40.50.1820">
    <property type="entry name" value="alpha/beta hydrolase"/>
    <property type="match status" value="1"/>
</dbReference>
<evidence type="ECO:0008006" key="4">
    <source>
        <dbReference type="Google" id="ProtNLM"/>
    </source>
</evidence>
<evidence type="ECO:0000313" key="2">
    <source>
        <dbReference type="EMBL" id="EEQ95487.1"/>
    </source>
</evidence>
<name>C4WFV9_9HYPH</name>
<dbReference type="AlphaFoldDB" id="C4WFV9"/>
<accession>C4WFV9</accession>